<sequence>MSLLFPLHPHNTELLLSQRYVKQVKLRAPSNQVPSLPPCTHHLEPTNYVSIIRGFQPIHESITIDPSLDIPVHLRPPLTQTERTEQCRNNLNLKACNATIVGDIHLSETSTKSSDFTPKLDLSIRAGRGDVFLSIPRNYYGPLRINSKGIVSISPSLAGASLRTTKETSCGMLFMIREYFVGRTESVRKEPSLSWLVEEEEEEEGSLEVKQMPVEVQCSDTRDDEITIEAKGGRVYLQYDDETL</sequence>
<keyword evidence="3" id="KW-1185">Reference proteome</keyword>
<protein>
    <recommendedName>
        <fullName evidence="1">DUF7330 domain-containing protein</fullName>
    </recommendedName>
</protein>
<feature type="domain" description="DUF7330" evidence="1">
    <location>
        <begin position="47"/>
        <end position="112"/>
    </location>
</feature>
<evidence type="ECO:0000259" key="1">
    <source>
        <dbReference type="Pfam" id="PF24016"/>
    </source>
</evidence>
<dbReference type="AlphaFoldDB" id="A0A9P5U1P1"/>
<organism evidence="2 3">
    <name type="scientific">Rhodocollybia butyracea</name>
    <dbReference type="NCBI Taxonomy" id="206335"/>
    <lineage>
        <taxon>Eukaryota</taxon>
        <taxon>Fungi</taxon>
        <taxon>Dikarya</taxon>
        <taxon>Basidiomycota</taxon>
        <taxon>Agaricomycotina</taxon>
        <taxon>Agaricomycetes</taxon>
        <taxon>Agaricomycetidae</taxon>
        <taxon>Agaricales</taxon>
        <taxon>Marasmiineae</taxon>
        <taxon>Omphalotaceae</taxon>
        <taxon>Rhodocollybia</taxon>
    </lineage>
</organism>
<gene>
    <name evidence="2" type="ORF">BDP27DRAFT_1337537</name>
</gene>
<evidence type="ECO:0000313" key="3">
    <source>
        <dbReference type="Proteomes" id="UP000772434"/>
    </source>
</evidence>
<dbReference type="InterPro" id="IPR055754">
    <property type="entry name" value="DUF7330"/>
</dbReference>
<reference evidence="2" key="1">
    <citation type="submission" date="2020-11" db="EMBL/GenBank/DDBJ databases">
        <authorList>
            <consortium name="DOE Joint Genome Institute"/>
            <person name="Ahrendt S."/>
            <person name="Riley R."/>
            <person name="Andreopoulos W."/>
            <person name="Labutti K."/>
            <person name="Pangilinan J."/>
            <person name="Ruiz-Duenas F.J."/>
            <person name="Barrasa J.M."/>
            <person name="Sanchez-Garcia M."/>
            <person name="Camarero S."/>
            <person name="Miyauchi S."/>
            <person name="Serrano A."/>
            <person name="Linde D."/>
            <person name="Babiker R."/>
            <person name="Drula E."/>
            <person name="Ayuso-Fernandez I."/>
            <person name="Pacheco R."/>
            <person name="Padilla G."/>
            <person name="Ferreira P."/>
            <person name="Barriuso J."/>
            <person name="Kellner H."/>
            <person name="Castanera R."/>
            <person name="Alfaro M."/>
            <person name="Ramirez L."/>
            <person name="Pisabarro A.G."/>
            <person name="Kuo A."/>
            <person name="Tritt A."/>
            <person name="Lipzen A."/>
            <person name="He G."/>
            <person name="Yan M."/>
            <person name="Ng V."/>
            <person name="Cullen D."/>
            <person name="Martin F."/>
            <person name="Rosso M.-N."/>
            <person name="Henrissat B."/>
            <person name="Hibbett D."/>
            <person name="Martinez A.T."/>
            <person name="Grigoriev I.V."/>
        </authorList>
    </citation>
    <scope>NUCLEOTIDE SEQUENCE</scope>
    <source>
        <strain evidence="2">AH 40177</strain>
    </source>
</reference>
<dbReference type="Pfam" id="PF24016">
    <property type="entry name" value="DUF7330"/>
    <property type="match status" value="1"/>
</dbReference>
<proteinExistence type="predicted"/>
<accession>A0A9P5U1P1</accession>
<name>A0A9P5U1P1_9AGAR</name>
<dbReference type="EMBL" id="JADNRY010000190">
    <property type="protein sequence ID" value="KAF9061788.1"/>
    <property type="molecule type" value="Genomic_DNA"/>
</dbReference>
<evidence type="ECO:0000313" key="2">
    <source>
        <dbReference type="EMBL" id="KAF9061788.1"/>
    </source>
</evidence>
<dbReference type="OrthoDB" id="5289249at2759"/>
<comment type="caution">
    <text evidence="2">The sequence shown here is derived from an EMBL/GenBank/DDBJ whole genome shotgun (WGS) entry which is preliminary data.</text>
</comment>
<dbReference type="Proteomes" id="UP000772434">
    <property type="component" value="Unassembled WGS sequence"/>
</dbReference>